<accession>A0ACC2TX52</accession>
<sequence length="255" mass="29337">MRFSCFFCIAVWGVSSVDRLRLIQAHGLFKDTAPFKESGMSETAGYETFGWVKPGTYPRPDNYSAWVNQLLPTSYGTPTIDKGTCFKENKANVYTETCYEPNMVSFWWGHPIKLTSTVSTITNKHFYSLSTPRIALTTQIHSSSAEPQEMFEKYSLPPYPWKIYSSLTSQFEIAGIITEINTGFFWYKPLFWAINYTKRQVSLYKSKTVTKDSNVTYIYPVSRFKNAEGLFGFQPTTSPTYDYVPPSNFEFYPID</sequence>
<dbReference type="Proteomes" id="UP001165960">
    <property type="component" value="Unassembled WGS sequence"/>
</dbReference>
<evidence type="ECO:0000313" key="2">
    <source>
        <dbReference type="Proteomes" id="UP001165960"/>
    </source>
</evidence>
<protein>
    <submittedName>
        <fullName evidence="1">Uncharacterized protein</fullName>
    </submittedName>
</protein>
<gene>
    <name evidence="1" type="ORF">DSO57_1037994</name>
</gene>
<proteinExistence type="predicted"/>
<dbReference type="EMBL" id="QTSX02001862">
    <property type="protein sequence ID" value="KAJ9079192.1"/>
    <property type="molecule type" value="Genomic_DNA"/>
</dbReference>
<reference evidence="1" key="1">
    <citation type="submission" date="2022-04" db="EMBL/GenBank/DDBJ databases">
        <title>Genome of the entomopathogenic fungus Entomophthora muscae.</title>
        <authorList>
            <person name="Elya C."/>
            <person name="Lovett B.R."/>
            <person name="Lee E."/>
            <person name="Macias A.M."/>
            <person name="Hajek A.E."/>
            <person name="De Bivort B.L."/>
            <person name="Kasson M.T."/>
            <person name="De Fine Licht H.H."/>
            <person name="Stajich J.E."/>
        </authorList>
    </citation>
    <scope>NUCLEOTIDE SEQUENCE</scope>
    <source>
        <strain evidence="1">Berkeley</strain>
    </source>
</reference>
<evidence type="ECO:0000313" key="1">
    <source>
        <dbReference type="EMBL" id="KAJ9079192.1"/>
    </source>
</evidence>
<keyword evidence="2" id="KW-1185">Reference proteome</keyword>
<name>A0ACC2TX52_9FUNG</name>
<comment type="caution">
    <text evidence="1">The sequence shown here is derived from an EMBL/GenBank/DDBJ whole genome shotgun (WGS) entry which is preliminary data.</text>
</comment>
<organism evidence="1 2">
    <name type="scientific">Entomophthora muscae</name>
    <dbReference type="NCBI Taxonomy" id="34485"/>
    <lineage>
        <taxon>Eukaryota</taxon>
        <taxon>Fungi</taxon>
        <taxon>Fungi incertae sedis</taxon>
        <taxon>Zoopagomycota</taxon>
        <taxon>Entomophthoromycotina</taxon>
        <taxon>Entomophthoromycetes</taxon>
        <taxon>Entomophthorales</taxon>
        <taxon>Entomophthoraceae</taxon>
        <taxon>Entomophthora</taxon>
    </lineage>
</organism>